<sequence>MSEQKNGLSLKVEVDTKEANESIRELTAAANECVEAFERLEKIMSRFEKKPVQMLNFSPVIKTTVSASEIAEVVCRGTRI</sequence>
<protein>
    <submittedName>
        <fullName evidence="1">Uncharacterized protein</fullName>
    </submittedName>
</protein>
<reference evidence="1 2" key="1">
    <citation type="submission" date="2019-01" db="EMBL/GenBank/DDBJ databases">
        <title>Draft genome sequence of heavy metal resistant Bacillus cereus NWUAB01.</title>
        <authorList>
            <person name="Babalola O."/>
            <person name="Aremu B.R."/>
            <person name="Ayangbenro A.S."/>
        </authorList>
    </citation>
    <scope>NUCLEOTIDE SEQUENCE [LARGE SCALE GENOMIC DNA]</scope>
    <source>
        <strain evidence="1 2">NWUAB01</strain>
    </source>
</reference>
<comment type="caution">
    <text evidence="1">The sequence shown here is derived from an EMBL/GenBank/DDBJ whole genome shotgun (WGS) entry which is preliminary data.</text>
</comment>
<name>A0A9X8IU09_BACCE</name>
<evidence type="ECO:0000313" key="2">
    <source>
        <dbReference type="Proteomes" id="UP000253597"/>
    </source>
</evidence>
<accession>A0A9X8IU09</accession>
<dbReference type="RefSeq" id="WP_113304269.1">
    <property type="nucleotide sequence ID" value="NZ_QNGD03000023.1"/>
</dbReference>
<dbReference type="AlphaFoldDB" id="A0A9X8IU09"/>
<evidence type="ECO:0000313" key="1">
    <source>
        <dbReference type="EMBL" id="RWQ69819.1"/>
    </source>
</evidence>
<proteinExistence type="predicted"/>
<dbReference type="EMBL" id="QNGD03000023">
    <property type="protein sequence ID" value="RWQ69819.1"/>
    <property type="molecule type" value="Genomic_DNA"/>
</dbReference>
<organism evidence="1 2">
    <name type="scientific">Bacillus cereus</name>
    <dbReference type="NCBI Taxonomy" id="1396"/>
    <lineage>
        <taxon>Bacteria</taxon>
        <taxon>Bacillati</taxon>
        <taxon>Bacillota</taxon>
        <taxon>Bacilli</taxon>
        <taxon>Bacillales</taxon>
        <taxon>Bacillaceae</taxon>
        <taxon>Bacillus</taxon>
        <taxon>Bacillus cereus group</taxon>
    </lineage>
</organism>
<dbReference type="Proteomes" id="UP000253597">
    <property type="component" value="Unassembled WGS sequence"/>
</dbReference>
<gene>
    <name evidence="1" type="ORF">DR116_0029550</name>
</gene>